<dbReference type="PANTHER" id="PTHR44307">
    <property type="entry name" value="PHOSPHOETHANOLAMINE METHYLTRANSFERASE"/>
    <property type="match status" value="1"/>
</dbReference>
<organism evidence="6 7">
    <name type="scientific">Sulfurospirillum halorespirans DSM 13726</name>
    <dbReference type="NCBI Taxonomy" id="1193502"/>
    <lineage>
        <taxon>Bacteria</taxon>
        <taxon>Pseudomonadati</taxon>
        <taxon>Campylobacterota</taxon>
        <taxon>Epsilonproteobacteria</taxon>
        <taxon>Campylobacterales</taxon>
        <taxon>Sulfurospirillaceae</taxon>
        <taxon>Sulfurospirillum</taxon>
    </lineage>
</organism>
<dbReference type="SUPFAM" id="SSF53335">
    <property type="entry name" value="S-adenosyl-L-methionine-dependent methyltransferases"/>
    <property type="match status" value="1"/>
</dbReference>
<accession>A0A1D7TKV5</accession>
<keyword evidence="7" id="KW-1185">Reference proteome</keyword>
<dbReference type="STRING" id="1193502.SHALO_1852"/>
<dbReference type="GO" id="GO:0008757">
    <property type="term" value="F:S-adenosylmethionine-dependent methyltransferase activity"/>
    <property type="evidence" value="ECO:0007669"/>
    <property type="project" value="InterPro"/>
</dbReference>
<dbReference type="EMBL" id="CP017111">
    <property type="protein sequence ID" value="AOO65623.1"/>
    <property type="molecule type" value="Genomic_DNA"/>
</dbReference>
<evidence type="ECO:0000256" key="2">
    <source>
        <dbReference type="ARBA" id="ARBA00022603"/>
    </source>
</evidence>
<dbReference type="NCBIfam" id="NF045667">
    <property type="entry name" value="MTase_DVU1556"/>
    <property type="match status" value="1"/>
</dbReference>
<reference evidence="7" key="1">
    <citation type="submission" date="2016-08" db="EMBL/GenBank/DDBJ databases">
        <title>Complete genome sequence of the organohalide-respiring Epsilonproteobacterium Sulfurospirillum halorespirans.</title>
        <authorList>
            <person name="Goris T."/>
            <person name="Zimmermann J."/>
            <person name="Schenz B."/>
            <person name="Lemos M."/>
            <person name="Hackermueller J."/>
            <person name="Diekert G."/>
        </authorList>
    </citation>
    <scope>NUCLEOTIDE SEQUENCE [LARGE SCALE GENOMIC DNA]</scope>
    <source>
        <strain>DSM 13726</strain>
        <strain evidence="7">PCE-M2</strain>
    </source>
</reference>
<dbReference type="InterPro" id="IPR013216">
    <property type="entry name" value="Methyltransf_11"/>
</dbReference>
<comment type="pathway">
    <text evidence="1">Lipid metabolism.</text>
</comment>
<gene>
    <name evidence="6" type="ORF">SHALO_1852</name>
</gene>
<evidence type="ECO:0000259" key="5">
    <source>
        <dbReference type="Pfam" id="PF08241"/>
    </source>
</evidence>
<dbReference type="CDD" id="cd02440">
    <property type="entry name" value="AdoMet_MTases"/>
    <property type="match status" value="1"/>
</dbReference>
<evidence type="ECO:0000313" key="6">
    <source>
        <dbReference type="EMBL" id="AOO65623.1"/>
    </source>
</evidence>
<sequence length="246" mass="27156">MFTCNVYESVSMQEATGETLRPGGFKLTDQAVSFCALNEQDHVLDLGCGMGATVSYLYKNYAIKVVGIDPSSKLLTIAKAKNPFATFISGSGDALPFVNKSFECVFAECTLSLMNDLHVTLKEVYRVLDKGGWFVINDVYAKNPEALSSMDNFSMTSCMRGMHDLLSLKEMLEMIGFEIMLLEDCSQLLKELMVKIIFSHGSMGAFWGKTIEGEAAHTSCSFDQNIKQCKPGYFMLIAKKGDENNG</sequence>
<name>A0A1D7TKV5_9BACT</name>
<dbReference type="PATRIC" id="fig|1193502.14.peg.1881"/>
<evidence type="ECO:0000256" key="3">
    <source>
        <dbReference type="ARBA" id="ARBA00022679"/>
    </source>
</evidence>
<dbReference type="Pfam" id="PF08241">
    <property type="entry name" value="Methyltransf_11"/>
    <property type="match status" value="1"/>
</dbReference>
<dbReference type="Proteomes" id="UP000094609">
    <property type="component" value="Chromosome"/>
</dbReference>
<dbReference type="RefSeq" id="WP_069478281.1">
    <property type="nucleotide sequence ID" value="NZ_CP017111.1"/>
</dbReference>
<evidence type="ECO:0000256" key="1">
    <source>
        <dbReference type="ARBA" id="ARBA00005189"/>
    </source>
</evidence>
<comment type="pathway">
    <text evidence="4">Phospholipid metabolism.</text>
</comment>
<protein>
    <submittedName>
        <fullName evidence="6">Putative methyltransferase</fullName>
    </submittedName>
</protein>
<feature type="domain" description="Methyltransferase type 11" evidence="5">
    <location>
        <begin position="44"/>
        <end position="136"/>
    </location>
</feature>
<keyword evidence="2 6" id="KW-0489">Methyltransferase</keyword>
<evidence type="ECO:0000256" key="4">
    <source>
        <dbReference type="ARBA" id="ARBA00025707"/>
    </source>
</evidence>
<dbReference type="KEGG" id="shal:SHALO_1852"/>
<dbReference type="GO" id="GO:0032259">
    <property type="term" value="P:methylation"/>
    <property type="evidence" value="ECO:0007669"/>
    <property type="project" value="UniProtKB-KW"/>
</dbReference>
<dbReference type="Gene3D" id="3.40.50.150">
    <property type="entry name" value="Vaccinia Virus protein VP39"/>
    <property type="match status" value="1"/>
</dbReference>
<proteinExistence type="predicted"/>
<dbReference type="InterPro" id="IPR029063">
    <property type="entry name" value="SAM-dependent_MTases_sf"/>
</dbReference>
<dbReference type="AlphaFoldDB" id="A0A1D7TKV5"/>
<evidence type="ECO:0000313" key="7">
    <source>
        <dbReference type="Proteomes" id="UP000094609"/>
    </source>
</evidence>
<keyword evidence="3 6" id="KW-0808">Transferase</keyword>
<dbReference type="PANTHER" id="PTHR44307:SF2">
    <property type="entry name" value="PHOSPHOETHANOLAMINE METHYLTRANSFERASE ISOFORM X1"/>
    <property type="match status" value="1"/>
</dbReference>